<feature type="transmembrane region" description="Helical" evidence="1">
    <location>
        <begin position="12"/>
        <end position="30"/>
    </location>
</feature>
<dbReference type="EMBL" id="JAFLVX010000005">
    <property type="protein sequence ID" value="MBO0475773.1"/>
    <property type="molecule type" value="Genomic_DNA"/>
</dbReference>
<evidence type="ECO:0000313" key="3">
    <source>
        <dbReference type="Proteomes" id="UP000664857"/>
    </source>
</evidence>
<keyword evidence="1" id="KW-1133">Transmembrane helix</keyword>
<reference evidence="2 3" key="1">
    <citation type="submission" date="2021-03" db="EMBL/GenBank/DDBJ databases">
        <title>Enterococcal diversity collection.</title>
        <authorList>
            <person name="Gilmore M.S."/>
            <person name="Schwartzman J."/>
            <person name="Van Tyne D."/>
            <person name="Martin M."/>
            <person name="Earl A.M."/>
            <person name="Manson A.L."/>
            <person name="Straub T."/>
            <person name="Salamzade R."/>
            <person name="Saavedra J."/>
            <person name="Lebreton F."/>
            <person name="Prichula J."/>
            <person name="Schaufler K."/>
            <person name="Gaca A."/>
            <person name="Sgardioli B."/>
            <person name="Wagenaar J."/>
            <person name="Strong T."/>
        </authorList>
    </citation>
    <scope>NUCLEOTIDE SEQUENCE [LARGE SCALE GENOMIC DNA]</scope>
    <source>
        <strain evidence="2 3">DIV0080</strain>
    </source>
</reference>
<dbReference type="PANTHER" id="PTHR37314">
    <property type="entry name" value="SLR0142 PROTEIN"/>
    <property type="match status" value="1"/>
</dbReference>
<feature type="transmembrane region" description="Helical" evidence="1">
    <location>
        <begin position="113"/>
        <end position="130"/>
    </location>
</feature>
<keyword evidence="1" id="KW-0472">Membrane</keyword>
<dbReference type="Pfam" id="PF06912">
    <property type="entry name" value="DUF1275"/>
    <property type="match status" value="1"/>
</dbReference>
<feature type="transmembrane region" description="Helical" evidence="1">
    <location>
        <begin position="60"/>
        <end position="80"/>
    </location>
</feature>
<name>A0ABS3HRH1_9ENTE</name>
<dbReference type="PANTHER" id="PTHR37314:SF4">
    <property type="entry name" value="UPF0700 TRANSMEMBRANE PROTEIN YOAK"/>
    <property type="match status" value="1"/>
</dbReference>
<feature type="transmembrane region" description="Helical" evidence="1">
    <location>
        <begin position="87"/>
        <end position="107"/>
    </location>
</feature>
<evidence type="ECO:0000313" key="2">
    <source>
        <dbReference type="EMBL" id="MBO0475773.1"/>
    </source>
</evidence>
<feature type="transmembrane region" description="Helical" evidence="1">
    <location>
        <begin position="197"/>
        <end position="220"/>
    </location>
</feature>
<comment type="caution">
    <text evidence="2">The sequence shown here is derived from an EMBL/GenBank/DDBJ whole genome shotgun (WGS) entry which is preliminary data.</text>
</comment>
<organism evidence="2 3">
    <name type="scientific">Candidatus Vagococcus giribetii</name>
    <dbReference type="NCBI Taxonomy" id="2230876"/>
    <lineage>
        <taxon>Bacteria</taxon>
        <taxon>Bacillati</taxon>
        <taxon>Bacillota</taxon>
        <taxon>Bacilli</taxon>
        <taxon>Lactobacillales</taxon>
        <taxon>Enterococcaceae</taxon>
        <taxon>Vagococcus</taxon>
    </lineage>
</organism>
<dbReference type="InterPro" id="IPR010699">
    <property type="entry name" value="DUF1275"/>
</dbReference>
<gene>
    <name evidence="2" type="ORF">DOK76_01745</name>
</gene>
<evidence type="ECO:0000256" key="1">
    <source>
        <dbReference type="SAM" id="Phobius"/>
    </source>
</evidence>
<dbReference type="RefSeq" id="WP_206964541.1">
    <property type="nucleotide sequence ID" value="NZ_JAFLVX010000005.1"/>
</dbReference>
<sequence length="227" mass="26218">MTTNFHEDRMVGLILTFIGGAMDAYTYIHYDVFASAQTGNVILAIIQGFDGEWSSVWKKILSIMCFFTGILLAKYAIDFFKKKQIHYWRLFILYFEALVFLVVGLPLVNSHSTFVTVLIAFTAAIQWVAFDKIDGKTYTSLFTTGNIKGLAVNFYEYLKTRETQDKENFLHFFRVVFSFVLGAILSIYSYHLLNGKTVMLIAAVLFVLAIYETIMVLRFYRLNQMRK</sequence>
<dbReference type="Proteomes" id="UP000664857">
    <property type="component" value="Unassembled WGS sequence"/>
</dbReference>
<keyword evidence="1" id="KW-0812">Transmembrane</keyword>
<protein>
    <submittedName>
        <fullName evidence="2">DUF1275 domain-containing protein</fullName>
    </submittedName>
</protein>
<proteinExistence type="predicted"/>
<keyword evidence="3" id="KW-1185">Reference proteome</keyword>
<feature type="transmembrane region" description="Helical" evidence="1">
    <location>
        <begin position="169"/>
        <end position="191"/>
    </location>
</feature>
<accession>A0ABS3HRH1</accession>